<sequence length="227" mass="24793">MKAEETRRAHSPAPEDRRRRKALRTREALARAAMELVLEEGLDSVTVEAIAERADVTRRTFSRYFSGKEEAALDFARADTERINAALRARPDHEPPLSAYRAAVADWLADPAHAWQDSPGYAGIFALVDSEPTMFAAFERVRVEAQAESVRILATRLGVDPERDPRPAAVVGAAAGVLLAALRLWVRGGHASGEDLPALVDRVYATLVTEAGRVPVPPQHSTESDIP</sequence>
<feature type="DNA-binding region" description="H-T-H motif" evidence="4">
    <location>
        <begin position="46"/>
        <end position="65"/>
    </location>
</feature>
<evidence type="ECO:0000256" key="4">
    <source>
        <dbReference type="PROSITE-ProRule" id="PRU00335"/>
    </source>
</evidence>
<dbReference type="InterPro" id="IPR041347">
    <property type="entry name" value="MftR_C"/>
</dbReference>
<feature type="compositionally biased region" description="Basic and acidic residues" evidence="5">
    <location>
        <begin position="1"/>
        <end position="17"/>
    </location>
</feature>
<evidence type="ECO:0000256" key="3">
    <source>
        <dbReference type="ARBA" id="ARBA00023163"/>
    </source>
</evidence>
<dbReference type="Gene3D" id="1.10.10.60">
    <property type="entry name" value="Homeodomain-like"/>
    <property type="match status" value="1"/>
</dbReference>
<proteinExistence type="predicted"/>
<dbReference type="Proteomes" id="UP001183610">
    <property type="component" value="Unassembled WGS sequence"/>
</dbReference>
<dbReference type="GO" id="GO:0006355">
    <property type="term" value="P:regulation of DNA-templated transcription"/>
    <property type="evidence" value="ECO:0007669"/>
    <property type="project" value="UniProtKB-ARBA"/>
</dbReference>
<reference evidence="9 10" key="1">
    <citation type="submission" date="2023-07" db="EMBL/GenBank/DDBJ databases">
        <title>30 novel species of actinomycetes from the DSMZ collection.</title>
        <authorList>
            <person name="Nouioui I."/>
        </authorList>
    </citation>
    <scope>NUCLEOTIDE SEQUENCE [LARGE SCALE GENOMIC DNA]</scope>
    <source>
        <strain evidence="7 10">DSM 41979</strain>
        <strain evidence="9">DSM 41982</strain>
    </source>
</reference>
<organism evidence="8 9">
    <name type="scientific">Streptomyces evansiae</name>
    <dbReference type="NCBI Taxonomy" id="3075535"/>
    <lineage>
        <taxon>Bacteria</taxon>
        <taxon>Bacillati</taxon>
        <taxon>Actinomycetota</taxon>
        <taxon>Actinomycetes</taxon>
        <taxon>Kitasatosporales</taxon>
        <taxon>Streptomycetaceae</taxon>
        <taxon>Streptomyces</taxon>
    </lineage>
</organism>
<dbReference type="InterPro" id="IPR009057">
    <property type="entry name" value="Homeodomain-like_sf"/>
</dbReference>
<evidence type="ECO:0000259" key="6">
    <source>
        <dbReference type="PROSITE" id="PS50977"/>
    </source>
</evidence>
<keyword evidence="1" id="KW-0805">Transcription regulation</keyword>
<dbReference type="InterPro" id="IPR050109">
    <property type="entry name" value="HTH-type_TetR-like_transc_reg"/>
</dbReference>
<evidence type="ECO:0000313" key="7">
    <source>
        <dbReference type="EMBL" id="MDT0408322.1"/>
    </source>
</evidence>
<feature type="domain" description="HTH tetR-type" evidence="6">
    <location>
        <begin position="23"/>
        <end position="83"/>
    </location>
</feature>
<dbReference type="Proteomes" id="UP001183607">
    <property type="component" value="Unassembled WGS sequence"/>
</dbReference>
<dbReference type="GO" id="GO:0003677">
    <property type="term" value="F:DNA binding"/>
    <property type="evidence" value="ECO:0007669"/>
    <property type="project" value="UniProtKB-UniRule"/>
</dbReference>
<keyword evidence="2 4" id="KW-0238">DNA-binding</keyword>
<dbReference type="Pfam" id="PF00440">
    <property type="entry name" value="TetR_N"/>
    <property type="match status" value="1"/>
</dbReference>
<reference evidence="8" key="2">
    <citation type="submission" date="2024-03" db="EMBL/GenBank/DDBJ databases">
        <title>30 novel species of actinomycetes from the DSMZ collection.</title>
        <authorList>
            <person name="Nouioui I."/>
        </authorList>
    </citation>
    <scope>NUCLEOTIDE SEQUENCE</scope>
    <source>
        <strain evidence="8">DSM 41982</strain>
    </source>
</reference>
<evidence type="ECO:0000256" key="5">
    <source>
        <dbReference type="SAM" id="MobiDB-lite"/>
    </source>
</evidence>
<comment type="caution">
    <text evidence="8">The sequence shown here is derived from an EMBL/GenBank/DDBJ whole genome shotgun (WGS) entry which is preliminary data.</text>
</comment>
<dbReference type="Pfam" id="PF17754">
    <property type="entry name" value="TetR_C_14"/>
    <property type="match status" value="1"/>
</dbReference>
<gene>
    <name evidence="8" type="ORF">RM574_11650</name>
    <name evidence="7" type="ORF">RM698_04545</name>
</gene>
<dbReference type="EMBL" id="JAVRER010000013">
    <property type="protein sequence ID" value="MDT0416145.1"/>
    <property type="molecule type" value="Genomic_DNA"/>
</dbReference>
<evidence type="ECO:0000256" key="1">
    <source>
        <dbReference type="ARBA" id="ARBA00023015"/>
    </source>
</evidence>
<evidence type="ECO:0000256" key="2">
    <source>
        <dbReference type="ARBA" id="ARBA00023125"/>
    </source>
</evidence>
<dbReference type="PRINTS" id="PR00455">
    <property type="entry name" value="HTHTETR"/>
</dbReference>
<accession>A0ABD5E787</accession>
<feature type="region of interest" description="Disordered" evidence="5">
    <location>
        <begin position="1"/>
        <end position="22"/>
    </location>
</feature>
<dbReference type="PANTHER" id="PTHR30055">
    <property type="entry name" value="HTH-TYPE TRANSCRIPTIONAL REGULATOR RUTR"/>
    <property type="match status" value="1"/>
</dbReference>
<name>A0ABD5E787_9ACTN</name>
<dbReference type="PROSITE" id="PS50977">
    <property type="entry name" value="HTH_TETR_2"/>
    <property type="match status" value="1"/>
</dbReference>
<dbReference type="SUPFAM" id="SSF46689">
    <property type="entry name" value="Homeodomain-like"/>
    <property type="match status" value="1"/>
</dbReference>
<dbReference type="AlphaFoldDB" id="A0ABD5E787"/>
<protein>
    <submittedName>
        <fullName evidence="8">Helix-turn-helix domain-containing protein</fullName>
    </submittedName>
</protein>
<dbReference type="RefSeq" id="WP_010274615.1">
    <property type="nucleotide sequence ID" value="NZ_JAVRER010000013.1"/>
</dbReference>
<dbReference type="InterPro" id="IPR001647">
    <property type="entry name" value="HTH_TetR"/>
</dbReference>
<keyword evidence="3" id="KW-0804">Transcription</keyword>
<evidence type="ECO:0000313" key="8">
    <source>
        <dbReference type="EMBL" id="MDT0416145.1"/>
    </source>
</evidence>
<keyword evidence="10" id="KW-1185">Reference proteome</keyword>
<dbReference type="Gene3D" id="1.10.357.10">
    <property type="entry name" value="Tetracycline Repressor, domain 2"/>
    <property type="match status" value="1"/>
</dbReference>
<evidence type="ECO:0000313" key="10">
    <source>
        <dbReference type="Proteomes" id="UP001183610"/>
    </source>
</evidence>
<dbReference type="PANTHER" id="PTHR30055:SF238">
    <property type="entry name" value="MYCOFACTOCIN BIOSYNTHESIS TRANSCRIPTIONAL REGULATOR MFTR-RELATED"/>
    <property type="match status" value="1"/>
</dbReference>
<evidence type="ECO:0000313" key="9">
    <source>
        <dbReference type="Proteomes" id="UP001183607"/>
    </source>
</evidence>
<dbReference type="EMBL" id="JAVRET010000006">
    <property type="protein sequence ID" value="MDT0408322.1"/>
    <property type="molecule type" value="Genomic_DNA"/>
</dbReference>